<keyword evidence="2" id="KW-0812">Transmembrane</keyword>
<dbReference type="AlphaFoldDB" id="A0A3E2HFQ9"/>
<evidence type="ECO:0000313" key="4">
    <source>
        <dbReference type="Proteomes" id="UP000258309"/>
    </source>
</evidence>
<evidence type="ECO:0000313" key="3">
    <source>
        <dbReference type="EMBL" id="RFU32268.1"/>
    </source>
</evidence>
<feature type="transmembrane region" description="Helical" evidence="2">
    <location>
        <begin position="87"/>
        <end position="108"/>
    </location>
</feature>
<feature type="transmembrane region" description="Helical" evidence="2">
    <location>
        <begin position="161"/>
        <end position="180"/>
    </location>
</feature>
<feature type="transmembrane region" description="Helical" evidence="2">
    <location>
        <begin position="258"/>
        <end position="278"/>
    </location>
</feature>
<keyword evidence="2" id="KW-0472">Membrane</keyword>
<dbReference type="Proteomes" id="UP000258309">
    <property type="component" value="Unassembled WGS sequence"/>
</dbReference>
<dbReference type="OrthoDB" id="5308502at2759"/>
<feature type="non-terminal residue" evidence="3">
    <location>
        <position position="1"/>
    </location>
</feature>
<evidence type="ECO:0000256" key="2">
    <source>
        <dbReference type="SAM" id="Phobius"/>
    </source>
</evidence>
<feature type="transmembrane region" description="Helical" evidence="2">
    <location>
        <begin position="213"/>
        <end position="238"/>
    </location>
</feature>
<sequence>MHELINVRELLAFPGGDNSSDTVIAGIHWNLTTLQHWNYTYYSNGTFSNGSRCLLIFEPYTPVLLQNGTFLNSTTCYSAIEPIKTRGAIGIFFASFFAASIMFTFINLRKHGRMFLPQEKRFHAIGRRWQWYWMLATAAFGMISGISGIDVDRYYLPELPIVLANFFWVLMLPTTMAVVWESVRHWGSWQERQMVDPDPFILRQDDKRSKVEFYLPLIFYLFAFLDFFMVVPRSWGAIEKQRSPDQQHAIAERAATDVRFKAGAFFLFVSWLTVVFSLRHSIKHYLPRNRGPLNRLAGFIRYAPFKFILILPLSLLMIGYFTACVFDFGISPLKLDTELGYMYGLGWAPIAAIFIVMEVYGYIDPNEDKELLRQRRIRGAEIDAELGIIKKPHWWRLLNYPNQNLSVHEQIARNVGEIGGGMATTRNVHSNIEMGNMPVSKKHGSGKNNDLTAVRIAADLLFPTGASAAKQEGGAINDDRFTDTPVRGRSATIENSSGSGLRPPTSERSGSTNSAATLTGVPPQKVRSMLDV</sequence>
<proteinExistence type="predicted"/>
<reference evidence="3 4" key="1">
    <citation type="submission" date="2018-05" db="EMBL/GenBank/DDBJ databases">
        <title>Draft genome sequence of Scytalidium lignicola DSM 105466, a ubiquitous saprotrophic fungus.</title>
        <authorList>
            <person name="Buettner E."/>
            <person name="Gebauer A.M."/>
            <person name="Hofrichter M."/>
            <person name="Liers C."/>
            <person name="Kellner H."/>
        </authorList>
    </citation>
    <scope>NUCLEOTIDE SEQUENCE [LARGE SCALE GENOMIC DNA]</scope>
    <source>
        <strain evidence="3 4">DSM 105466</strain>
    </source>
</reference>
<protein>
    <submittedName>
        <fullName evidence="3">Uncharacterized protein</fullName>
    </submittedName>
</protein>
<comment type="caution">
    <text evidence="3">The sequence shown here is derived from an EMBL/GenBank/DDBJ whole genome shotgun (WGS) entry which is preliminary data.</text>
</comment>
<keyword evidence="2" id="KW-1133">Transmembrane helix</keyword>
<dbReference type="OMA" id="WLPLWFY"/>
<organism evidence="3 4">
    <name type="scientific">Scytalidium lignicola</name>
    <name type="common">Hyphomycete</name>
    <dbReference type="NCBI Taxonomy" id="5539"/>
    <lineage>
        <taxon>Eukaryota</taxon>
        <taxon>Fungi</taxon>
        <taxon>Dikarya</taxon>
        <taxon>Ascomycota</taxon>
        <taxon>Pezizomycotina</taxon>
        <taxon>Leotiomycetes</taxon>
        <taxon>Leotiomycetes incertae sedis</taxon>
        <taxon>Scytalidium</taxon>
    </lineage>
</organism>
<name>A0A3E2HFQ9_SCYLI</name>
<feature type="non-terminal residue" evidence="3">
    <location>
        <position position="532"/>
    </location>
</feature>
<feature type="compositionally biased region" description="Polar residues" evidence="1">
    <location>
        <begin position="506"/>
        <end position="517"/>
    </location>
</feature>
<dbReference type="Pfam" id="PF10361">
    <property type="entry name" value="DUF2434"/>
    <property type="match status" value="1"/>
</dbReference>
<dbReference type="EMBL" id="NCSJ02000058">
    <property type="protein sequence ID" value="RFU32268.1"/>
    <property type="molecule type" value="Genomic_DNA"/>
</dbReference>
<feature type="transmembrane region" description="Helical" evidence="2">
    <location>
        <begin position="341"/>
        <end position="363"/>
    </location>
</feature>
<evidence type="ECO:0000256" key="1">
    <source>
        <dbReference type="SAM" id="MobiDB-lite"/>
    </source>
</evidence>
<keyword evidence="4" id="KW-1185">Reference proteome</keyword>
<dbReference type="InterPro" id="IPR018830">
    <property type="entry name" value="DUF2434"/>
</dbReference>
<accession>A0A3E2HFQ9</accession>
<feature type="region of interest" description="Disordered" evidence="1">
    <location>
        <begin position="469"/>
        <end position="532"/>
    </location>
</feature>
<dbReference type="STRING" id="5539.A0A3E2HFQ9"/>
<feature type="transmembrane region" description="Helical" evidence="2">
    <location>
        <begin position="129"/>
        <end position="149"/>
    </location>
</feature>
<gene>
    <name evidence="3" type="ORF">B7463_g4083</name>
</gene>
<feature type="transmembrane region" description="Helical" evidence="2">
    <location>
        <begin position="299"/>
        <end position="321"/>
    </location>
</feature>